<comment type="similarity">
    <text evidence="1">Belongs to the bacterial ribosomal protein bS21 family.</text>
</comment>
<dbReference type="Pfam" id="PF01165">
    <property type="entry name" value="Ribosomal_S21"/>
    <property type="match status" value="1"/>
</dbReference>
<dbReference type="GO" id="GO:0003735">
    <property type="term" value="F:structural constituent of ribosome"/>
    <property type="evidence" value="ECO:0007669"/>
    <property type="project" value="InterPro"/>
</dbReference>
<evidence type="ECO:0000256" key="1">
    <source>
        <dbReference type="ARBA" id="ARBA00006640"/>
    </source>
</evidence>
<reference evidence="5" key="1">
    <citation type="submission" date="2014-03" db="EMBL/GenBank/DDBJ databases">
        <authorList>
            <person name="Casaregola S."/>
        </authorList>
    </citation>
    <scope>NUCLEOTIDE SEQUENCE [LARGE SCALE GENOMIC DNA]</scope>
    <source>
        <strain evidence="5">CLIB 918</strain>
    </source>
</reference>
<dbReference type="GO" id="GO:0006412">
    <property type="term" value="P:translation"/>
    <property type="evidence" value="ECO:0007669"/>
    <property type="project" value="InterPro"/>
</dbReference>
<keyword evidence="2 5" id="KW-0689">Ribosomal protein</keyword>
<gene>
    <name evidence="5" type="ORF">BN980_GECA32s02100g</name>
</gene>
<accession>A0A0J9XLF0</accession>
<evidence type="ECO:0000313" key="5">
    <source>
        <dbReference type="EMBL" id="CDO58059.1"/>
    </source>
</evidence>
<dbReference type="InterPro" id="IPR052837">
    <property type="entry name" value="Mitoribosomal_bS21"/>
</dbReference>
<dbReference type="Proteomes" id="UP000242525">
    <property type="component" value="Unassembled WGS sequence"/>
</dbReference>
<dbReference type="EMBL" id="CCBN010000028">
    <property type="protein sequence ID" value="CDO58059.1"/>
    <property type="molecule type" value="Genomic_DNA"/>
</dbReference>
<dbReference type="PANTHER" id="PTHR41237">
    <property type="entry name" value="37S RIBOSOMAL PROTEIN MRP21, MITOCHONDRIAL"/>
    <property type="match status" value="1"/>
</dbReference>
<evidence type="ECO:0000313" key="6">
    <source>
        <dbReference type="Proteomes" id="UP000242525"/>
    </source>
</evidence>
<comment type="caution">
    <text evidence="5">The sequence shown here is derived from an EMBL/GenBank/DDBJ whole genome shotgun (WGS) entry which is preliminary data.</text>
</comment>
<keyword evidence="6" id="KW-1185">Reference proteome</keyword>
<name>A0A0J9XLF0_GEOCN</name>
<organism evidence="5 6">
    <name type="scientific">Geotrichum candidum</name>
    <name type="common">Oospora lactis</name>
    <name type="synonym">Dipodascus geotrichum</name>
    <dbReference type="NCBI Taxonomy" id="1173061"/>
    <lineage>
        <taxon>Eukaryota</taxon>
        <taxon>Fungi</taxon>
        <taxon>Dikarya</taxon>
        <taxon>Ascomycota</taxon>
        <taxon>Saccharomycotina</taxon>
        <taxon>Dipodascomycetes</taxon>
        <taxon>Dipodascales</taxon>
        <taxon>Dipodascaceae</taxon>
        <taxon>Geotrichum</taxon>
    </lineage>
</organism>
<feature type="compositionally biased region" description="Polar residues" evidence="4">
    <location>
        <begin position="85"/>
        <end position="100"/>
    </location>
</feature>
<dbReference type="InterPro" id="IPR001911">
    <property type="entry name" value="Ribosomal_bS21"/>
</dbReference>
<dbReference type="OrthoDB" id="2501249at2759"/>
<evidence type="ECO:0000256" key="3">
    <source>
        <dbReference type="ARBA" id="ARBA00023274"/>
    </source>
</evidence>
<dbReference type="PANTHER" id="PTHR41237:SF1">
    <property type="entry name" value="SMALL RIBOSOMAL SUBUNIT PROTEIN BS21M"/>
    <property type="match status" value="1"/>
</dbReference>
<dbReference type="AlphaFoldDB" id="A0A0J9XLF0"/>
<sequence>MSFLISGLRRSAIAARTFSSSMVTVRNNSSSSSNNNSNSAIVELLKNSARDARGSSAPIRTPLNMADSLSQLNSSTAARQSSLFGNFRNSKGSSRNQQHQQHQDTEFKVAGYTKDRIPRTGVKAGRSVPVTGALDLNRALRNLNSMNNTNRVRQTAMAQTKYEKPGKRKQRLRIQRSKRRFDMGIRRLFEMVADARRKGY</sequence>
<evidence type="ECO:0000256" key="2">
    <source>
        <dbReference type="ARBA" id="ARBA00022980"/>
    </source>
</evidence>
<dbReference type="GO" id="GO:1990904">
    <property type="term" value="C:ribonucleoprotein complex"/>
    <property type="evidence" value="ECO:0007669"/>
    <property type="project" value="UniProtKB-KW"/>
</dbReference>
<feature type="region of interest" description="Disordered" evidence="4">
    <location>
        <begin position="85"/>
        <end position="105"/>
    </location>
</feature>
<keyword evidence="3" id="KW-0687">Ribonucleoprotein</keyword>
<evidence type="ECO:0000256" key="4">
    <source>
        <dbReference type="SAM" id="MobiDB-lite"/>
    </source>
</evidence>
<proteinExistence type="inferred from homology"/>
<dbReference type="GO" id="GO:0005840">
    <property type="term" value="C:ribosome"/>
    <property type="evidence" value="ECO:0007669"/>
    <property type="project" value="UniProtKB-KW"/>
</dbReference>
<dbReference type="STRING" id="1173061.A0A0J9XLF0"/>
<protein>
    <submittedName>
        <fullName evidence="5">Similar to Saccharomyces cerevisiae YBL090W MRP21 Mitochondrial ribosomal protein of the small subunit</fullName>
    </submittedName>
</protein>